<name>A0A3N4VFR4_9BURK</name>
<dbReference type="PANTHER" id="PTHR43629">
    <property type="entry name" value="PEPTIDYL-PROLYL CIS-TRANS ISOMERASE"/>
    <property type="match status" value="1"/>
</dbReference>
<evidence type="ECO:0000313" key="3">
    <source>
        <dbReference type="Proteomes" id="UP000272193"/>
    </source>
</evidence>
<dbReference type="GO" id="GO:0016740">
    <property type="term" value="F:transferase activity"/>
    <property type="evidence" value="ECO:0007669"/>
    <property type="project" value="UniProtKB-KW"/>
</dbReference>
<feature type="domain" description="Rhodanese" evidence="1">
    <location>
        <begin position="19"/>
        <end position="111"/>
    </location>
</feature>
<dbReference type="SUPFAM" id="SSF52821">
    <property type="entry name" value="Rhodanese/Cell cycle control phosphatase"/>
    <property type="match status" value="1"/>
</dbReference>
<dbReference type="AlphaFoldDB" id="A0A3N4VFR4"/>
<dbReference type="OrthoDB" id="9811849at2"/>
<comment type="caution">
    <text evidence="2">The sequence shown here is derived from an EMBL/GenBank/DDBJ whole genome shotgun (WGS) entry which is preliminary data.</text>
</comment>
<reference evidence="2 3" key="1">
    <citation type="submission" date="2018-11" db="EMBL/GenBank/DDBJ databases">
        <title>Genomic Encyclopedia of Type Strains, Phase IV (KMG-IV): sequencing the most valuable type-strain genomes for metagenomic binning, comparative biology and taxonomic classification.</title>
        <authorList>
            <person name="Goeker M."/>
        </authorList>
    </citation>
    <scope>NUCLEOTIDE SEQUENCE [LARGE SCALE GENOMIC DNA]</scope>
    <source>
        <strain evidence="2 3">DSM 101684</strain>
    </source>
</reference>
<evidence type="ECO:0000313" key="2">
    <source>
        <dbReference type="EMBL" id="RPE72740.1"/>
    </source>
</evidence>
<dbReference type="SMART" id="SM00450">
    <property type="entry name" value="RHOD"/>
    <property type="match status" value="1"/>
</dbReference>
<accession>A0A3N4VFR4</accession>
<dbReference type="InterPro" id="IPR052204">
    <property type="entry name" value="PpiC/parvulin_rotamase"/>
</dbReference>
<dbReference type="RefSeq" id="WP_124219984.1">
    <property type="nucleotide sequence ID" value="NZ_RKQL01000001.1"/>
</dbReference>
<sequence>MIEQVSPRNLDTWLAAARAHGEPLVLDVREPWEWQTASVRPEGFELQQMPMRVVPVRLHELDPKRPIACLCHHGGRSMQVAAFLAHHGFEHVANISGGIEAWARERDPNVPHY</sequence>
<dbReference type="PANTHER" id="PTHR43629:SF2">
    <property type="entry name" value="RHODANESE-LIKE_PPIC DOMAIN-CONTAINING PROTEIN 12, CHLOROPLASTIC"/>
    <property type="match status" value="1"/>
</dbReference>
<evidence type="ECO:0000259" key="1">
    <source>
        <dbReference type="PROSITE" id="PS50206"/>
    </source>
</evidence>
<protein>
    <submittedName>
        <fullName evidence="2">Rhodanese-related sulfurtransferase</fullName>
    </submittedName>
</protein>
<dbReference type="Proteomes" id="UP000272193">
    <property type="component" value="Unassembled WGS sequence"/>
</dbReference>
<keyword evidence="2" id="KW-0808">Transferase</keyword>
<gene>
    <name evidence="2" type="ORF">EDC62_0442</name>
</gene>
<dbReference type="InterPro" id="IPR001763">
    <property type="entry name" value="Rhodanese-like_dom"/>
</dbReference>
<keyword evidence="3" id="KW-1185">Reference proteome</keyword>
<proteinExistence type="predicted"/>
<organism evidence="2 3">
    <name type="scientific">Tibeticola sediminis</name>
    <dbReference type="NCBI Taxonomy" id="1917811"/>
    <lineage>
        <taxon>Bacteria</taxon>
        <taxon>Pseudomonadati</taxon>
        <taxon>Pseudomonadota</taxon>
        <taxon>Betaproteobacteria</taxon>
        <taxon>Burkholderiales</taxon>
        <taxon>Comamonadaceae</taxon>
        <taxon>Tibeticola</taxon>
    </lineage>
</organism>
<dbReference type="Gene3D" id="3.40.250.10">
    <property type="entry name" value="Rhodanese-like domain"/>
    <property type="match status" value="1"/>
</dbReference>
<dbReference type="EMBL" id="RKQL01000001">
    <property type="protein sequence ID" value="RPE72740.1"/>
    <property type="molecule type" value="Genomic_DNA"/>
</dbReference>
<dbReference type="InterPro" id="IPR036873">
    <property type="entry name" value="Rhodanese-like_dom_sf"/>
</dbReference>
<dbReference type="PROSITE" id="PS50206">
    <property type="entry name" value="RHODANESE_3"/>
    <property type="match status" value="1"/>
</dbReference>
<dbReference type="Pfam" id="PF00581">
    <property type="entry name" value="Rhodanese"/>
    <property type="match status" value="1"/>
</dbReference>